<dbReference type="Proteomes" id="UP000753908">
    <property type="component" value="Unassembled WGS sequence"/>
</dbReference>
<evidence type="ECO:0000313" key="5">
    <source>
        <dbReference type="EMBL" id="MBW4544797.1"/>
    </source>
</evidence>
<evidence type="ECO:0000256" key="3">
    <source>
        <dbReference type="PROSITE-ProRule" id="PRU00169"/>
    </source>
</evidence>
<evidence type="ECO:0000313" key="6">
    <source>
        <dbReference type="Proteomes" id="UP000753908"/>
    </source>
</evidence>
<proteinExistence type="predicted"/>
<dbReference type="SMART" id="SM00448">
    <property type="entry name" value="REC"/>
    <property type="match status" value="1"/>
</dbReference>
<accession>A0A951U9H5</accession>
<dbReference type="Pfam" id="PF00072">
    <property type="entry name" value="Response_reg"/>
    <property type="match status" value="1"/>
</dbReference>
<feature type="domain" description="Response regulatory" evidence="4">
    <location>
        <begin position="26"/>
        <end position="142"/>
    </location>
</feature>
<evidence type="ECO:0000256" key="2">
    <source>
        <dbReference type="ARBA" id="ARBA00023012"/>
    </source>
</evidence>
<keyword evidence="1 3" id="KW-0597">Phosphoprotein</keyword>
<dbReference type="Gene3D" id="3.40.50.2300">
    <property type="match status" value="1"/>
</dbReference>
<evidence type="ECO:0000256" key="1">
    <source>
        <dbReference type="ARBA" id="ARBA00022553"/>
    </source>
</evidence>
<feature type="modified residue" description="4-aspartylphosphate" evidence="3">
    <location>
        <position position="75"/>
    </location>
</feature>
<protein>
    <submittedName>
        <fullName evidence="5">Response regulator</fullName>
    </submittedName>
</protein>
<dbReference type="AlphaFoldDB" id="A0A951U9H5"/>
<dbReference type="SUPFAM" id="SSF52172">
    <property type="entry name" value="CheY-like"/>
    <property type="match status" value="1"/>
</dbReference>
<organism evidence="5 6">
    <name type="scientific">Symplocastrum torsivum CPER-KK1</name>
    <dbReference type="NCBI Taxonomy" id="450513"/>
    <lineage>
        <taxon>Bacteria</taxon>
        <taxon>Bacillati</taxon>
        <taxon>Cyanobacteriota</taxon>
        <taxon>Cyanophyceae</taxon>
        <taxon>Oscillatoriophycideae</taxon>
        <taxon>Oscillatoriales</taxon>
        <taxon>Microcoleaceae</taxon>
        <taxon>Symplocastrum</taxon>
    </lineage>
</organism>
<dbReference type="PANTHER" id="PTHR45339">
    <property type="entry name" value="HYBRID SIGNAL TRANSDUCTION HISTIDINE KINASE J"/>
    <property type="match status" value="1"/>
</dbReference>
<name>A0A951U9H5_9CYAN</name>
<dbReference type="InterPro" id="IPR011006">
    <property type="entry name" value="CheY-like_superfamily"/>
</dbReference>
<reference evidence="5" key="2">
    <citation type="journal article" date="2022" name="Microbiol. Resour. Announc.">
        <title>Metagenome Sequencing to Explore Phylogenomics of Terrestrial Cyanobacteria.</title>
        <authorList>
            <person name="Ward R.D."/>
            <person name="Stajich J.E."/>
            <person name="Johansen J.R."/>
            <person name="Huntemann M."/>
            <person name="Clum A."/>
            <person name="Foster B."/>
            <person name="Foster B."/>
            <person name="Roux S."/>
            <person name="Palaniappan K."/>
            <person name="Varghese N."/>
            <person name="Mukherjee S."/>
            <person name="Reddy T.B.K."/>
            <person name="Daum C."/>
            <person name="Copeland A."/>
            <person name="Chen I.A."/>
            <person name="Ivanova N.N."/>
            <person name="Kyrpides N.C."/>
            <person name="Shapiro N."/>
            <person name="Eloe-Fadrosh E.A."/>
            <person name="Pietrasiak N."/>
        </authorList>
    </citation>
    <scope>NUCLEOTIDE SEQUENCE</scope>
    <source>
        <strain evidence="5">CPER-KK1</strain>
    </source>
</reference>
<gene>
    <name evidence="5" type="ORF">KME25_10200</name>
</gene>
<dbReference type="PANTHER" id="PTHR45339:SF1">
    <property type="entry name" value="HYBRID SIGNAL TRANSDUCTION HISTIDINE KINASE J"/>
    <property type="match status" value="1"/>
</dbReference>
<dbReference type="EMBL" id="JAHHIF010000011">
    <property type="protein sequence ID" value="MBW4544797.1"/>
    <property type="molecule type" value="Genomic_DNA"/>
</dbReference>
<dbReference type="GO" id="GO:0000160">
    <property type="term" value="P:phosphorelay signal transduction system"/>
    <property type="evidence" value="ECO:0007669"/>
    <property type="project" value="UniProtKB-KW"/>
</dbReference>
<dbReference type="InterPro" id="IPR001789">
    <property type="entry name" value="Sig_transdc_resp-reg_receiver"/>
</dbReference>
<evidence type="ECO:0000259" key="4">
    <source>
        <dbReference type="PROSITE" id="PS50110"/>
    </source>
</evidence>
<dbReference type="PROSITE" id="PS50110">
    <property type="entry name" value="RESPONSE_REGULATORY"/>
    <property type="match status" value="1"/>
</dbReference>
<reference evidence="5" key="1">
    <citation type="submission" date="2021-05" db="EMBL/GenBank/DDBJ databases">
        <authorList>
            <person name="Pietrasiak N."/>
            <person name="Ward R."/>
            <person name="Stajich J.E."/>
            <person name="Kurbessoian T."/>
        </authorList>
    </citation>
    <scope>NUCLEOTIDE SEQUENCE</scope>
    <source>
        <strain evidence="5">CPER-KK1</strain>
    </source>
</reference>
<comment type="caution">
    <text evidence="5">The sequence shown here is derived from an EMBL/GenBank/DDBJ whole genome shotgun (WGS) entry which is preliminary data.</text>
</comment>
<sequence>MTSQEQNLDMERPISSTDQSAAQQQLVLVVDDNEDNLLLLSFLIEQLGCTIITAADGQTALDLAQHQTPSLILLDMMLPDLDGMEVVHRLRENSLTVNIPVIAVTAMARVEDRERILSAGCNEYVSKPYLVDELEVLLRRYLSC</sequence>
<keyword evidence="2" id="KW-0902">Two-component regulatory system</keyword>